<sequence length="241" mass="28014">MKKISIFNMLLVASLMQLARQEIAIDILKEILKNFNRTGYGNNKTTYGNKFVGEIDQHNKALSATANTYHKVDTYQEENQSLRLFTGDHAKDQSTLSKLNSLLESYFFHKIPLNKQPSFIGKVTTKQLNRFSKEYKEKAEAKLHSFNTNGVPLNHNNWKLENDIAQLNPTIPTQGIPWKKETSINVKWLPQSEKKQLYDYLWSGIFTMKNEFIKRQKVLKANAVKRVVNDLNELFLLDEFK</sequence>
<gene>
    <name evidence="3 4" type="primary">LOC105846759</name>
</gene>
<organism evidence="2 4">
    <name type="scientific">Hydra vulgaris</name>
    <name type="common">Hydra</name>
    <name type="synonym">Hydra attenuata</name>
    <dbReference type="NCBI Taxonomy" id="6087"/>
    <lineage>
        <taxon>Eukaryota</taxon>
        <taxon>Metazoa</taxon>
        <taxon>Cnidaria</taxon>
        <taxon>Hydrozoa</taxon>
        <taxon>Hydroidolina</taxon>
        <taxon>Anthoathecata</taxon>
        <taxon>Aplanulata</taxon>
        <taxon>Hydridae</taxon>
        <taxon>Hydra</taxon>
    </lineage>
</organism>
<accession>A0ABM4DJF9</accession>
<dbReference type="Proteomes" id="UP001652625">
    <property type="component" value="Chromosome 14"/>
</dbReference>
<keyword evidence="1" id="KW-0732">Signal</keyword>
<evidence type="ECO:0000313" key="4">
    <source>
        <dbReference type="RefSeq" id="XP_065674637.1"/>
    </source>
</evidence>
<feature type="signal peptide" evidence="1">
    <location>
        <begin position="1"/>
        <end position="21"/>
    </location>
</feature>
<proteinExistence type="predicted"/>
<protein>
    <submittedName>
        <fullName evidence="3 4">Uncharacterized protein LOC105846759 isoform X2</fullName>
    </submittedName>
</protein>
<dbReference type="RefSeq" id="XP_065674637.1">
    <property type="nucleotide sequence ID" value="XM_065818565.1"/>
</dbReference>
<evidence type="ECO:0000313" key="2">
    <source>
        <dbReference type="Proteomes" id="UP001652625"/>
    </source>
</evidence>
<evidence type="ECO:0000313" key="3">
    <source>
        <dbReference type="RefSeq" id="XP_065674635.1"/>
    </source>
</evidence>
<keyword evidence="2" id="KW-1185">Reference proteome</keyword>
<dbReference type="RefSeq" id="XP_065674635.1">
    <property type="nucleotide sequence ID" value="XM_065818563.1"/>
</dbReference>
<dbReference type="GeneID" id="105846759"/>
<name>A0ABM4DJF9_HYDVU</name>
<evidence type="ECO:0000256" key="1">
    <source>
        <dbReference type="SAM" id="SignalP"/>
    </source>
</evidence>
<feature type="chain" id="PRO_5045026046" evidence="1">
    <location>
        <begin position="22"/>
        <end position="241"/>
    </location>
</feature>
<reference evidence="3 4" key="1">
    <citation type="submission" date="2025-05" db="UniProtKB">
        <authorList>
            <consortium name="RefSeq"/>
        </authorList>
    </citation>
    <scope>IDENTIFICATION</scope>
</reference>